<proteinExistence type="predicted"/>
<feature type="compositionally biased region" description="Low complexity" evidence="2">
    <location>
        <begin position="294"/>
        <end position="303"/>
    </location>
</feature>
<dbReference type="Proteomes" id="UP000663848">
    <property type="component" value="Unassembled WGS sequence"/>
</dbReference>
<evidence type="ECO:0000313" key="4">
    <source>
        <dbReference type="EMBL" id="CAF4451955.1"/>
    </source>
</evidence>
<feature type="coiled-coil region" evidence="1">
    <location>
        <begin position="48"/>
        <end position="158"/>
    </location>
</feature>
<name>A0A817YC49_9BILA</name>
<evidence type="ECO:0000313" key="5">
    <source>
        <dbReference type="Proteomes" id="UP000663872"/>
    </source>
</evidence>
<sequence length="1354" mass="155939">MDLNNVWFETTNYPIIDHHQQQQTYVTKHDLNLLHKKIIATDLIVQKYQDANKALLRLQTENDDFKQQIEQITNECCIFGKQVTECTQECDHLKEQIDILNSEKRELHQQLRVLQDENTNNYHEIMVLRQYESLKQTNDHLSKTVERQQKQVAKLQLQVQRKTPIVYKPNKDKNEPSETDIALKNSQKSVRELKLALARLMNFIQRSKIEIPTALHIRPVLKAHDINDDFLEIEGEYVLKPVKKISKPVISQADDVDDDDDDDDDDHGDFIDITHNPVQPEPVNIPDPPVDAIKTTSKSSSRQQPKKKEAPKTKPTKKPASNSRRKKVVSITEDPSEKLDDLANELEIALSQTNQEQPSQNMPHMTSFLSDDDDEDRIHKSDTPSLPMYMPTSLQSSSKFSPKTNSTITMIDKSAKKRSRVLSFSSDDEYVQEKSATITVQHTVPTLSTLQVDHITAMDVDTLDKPTKYMSCLSEDDDDNRSLTPISTPINERQPIYQEYISPLDLNPPIFNNETTIETQSSDKQIPMDTVIADLVQAPLLSNPQVEPMSENDQNSSSNDNIQTESSIVVNTLDSNRIKIISHLLNILTQPPIPLKRLRLIQCRIKDKTIPETQIDLLRVNASNDKHEDSTIIQISKQSVPELIEQQTSIEENSFIMNNKQDNDTFLPSEDQPVTSKENNTMIEEISNQQNDISIEEHSKTIIKNTNAVVDVPVNVISAPLAEELIAMDEHITKNNDVSKDQVTTISTEVCSASIIENNVLLVHEPEIQTSILTGQQLEASQELDIVIDEAPKDQTSISIHENLTRAEEQNPLVLEIQKRPVEHTRPNQQSKTTKKTSTKPLSQEYEPYVVPIAVKQSLPSSTKPVLQPVLERFKQPLKPFQISVITRLLHVLTELPVKPLTFPMPYPSRKRKDKIAVSKPPVIRPERIPPTSSNRMHTRSFNSIRSCIARCPVKPLTFPMPYPSRKRKDKIAVSKPRVIRPERIPPTSSNRMHTRSFNSIRSCIARCNQPTTANRKRTATESIASLPPIPKRMKSIRNEQQIQTNEYDLIHKFIDSLSKEINDDTRNFLQRKLNENILLFNDNIYRIFSDLLFSKCDIILLLVKELHAYEESIRTLLVYIHSQSSVFQQHFITKLTQAFEFEIKKQSIQHNQIKILNRLFFLTYSIFPTSSIAIYARLFDIGYYLSHDILVDALKFTSTVCSSLISNDSQKKSSSILLHQLLFDIFQLNQFNISLEYLENLLITYHRYTHDHEDLIRCFVIISRHQSWSWCSSELCVKFLFPLLSKIDDEYQQRFIILTILQYVLFTYKDNQDFRCDINFHDQIKQLLLSLKTINSSETTVRDKILFILHTCY</sequence>
<evidence type="ECO:0000313" key="3">
    <source>
        <dbReference type="EMBL" id="CAF3379648.1"/>
    </source>
</evidence>
<evidence type="ECO:0000256" key="2">
    <source>
        <dbReference type="SAM" id="MobiDB-lite"/>
    </source>
</evidence>
<feature type="region of interest" description="Disordered" evidence="2">
    <location>
        <begin position="250"/>
        <end position="339"/>
    </location>
</feature>
<accession>A0A817YC49</accession>
<feature type="compositionally biased region" description="Polar residues" evidence="2">
    <location>
        <begin position="392"/>
        <end position="405"/>
    </location>
</feature>
<feature type="compositionally biased region" description="Acidic residues" evidence="2">
    <location>
        <begin position="254"/>
        <end position="267"/>
    </location>
</feature>
<keyword evidence="1" id="KW-0175">Coiled coil</keyword>
<reference evidence="3" key="1">
    <citation type="submission" date="2021-02" db="EMBL/GenBank/DDBJ databases">
        <authorList>
            <person name="Nowell W R."/>
        </authorList>
    </citation>
    <scope>NUCLEOTIDE SEQUENCE</scope>
</reference>
<comment type="caution">
    <text evidence="3">The sequence shown here is derived from an EMBL/GenBank/DDBJ whole genome shotgun (WGS) entry which is preliminary data.</text>
</comment>
<feature type="region of interest" description="Disordered" evidence="2">
    <location>
        <begin position="382"/>
        <end position="405"/>
    </location>
</feature>
<organism evidence="3 5">
    <name type="scientific">Rotaria socialis</name>
    <dbReference type="NCBI Taxonomy" id="392032"/>
    <lineage>
        <taxon>Eukaryota</taxon>
        <taxon>Metazoa</taxon>
        <taxon>Spiralia</taxon>
        <taxon>Gnathifera</taxon>
        <taxon>Rotifera</taxon>
        <taxon>Eurotatoria</taxon>
        <taxon>Bdelloidea</taxon>
        <taxon>Philodinida</taxon>
        <taxon>Philodinidae</taxon>
        <taxon>Rotaria</taxon>
    </lineage>
</organism>
<dbReference type="Proteomes" id="UP000663872">
    <property type="component" value="Unassembled WGS sequence"/>
</dbReference>
<protein>
    <submittedName>
        <fullName evidence="3">Uncharacterized protein</fullName>
    </submittedName>
</protein>
<dbReference type="EMBL" id="CAJOBR010000033">
    <property type="protein sequence ID" value="CAF4451955.1"/>
    <property type="molecule type" value="Genomic_DNA"/>
</dbReference>
<evidence type="ECO:0000256" key="1">
    <source>
        <dbReference type="SAM" id="Coils"/>
    </source>
</evidence>
<dbReference type="EMBL" id="CAJNYT010000865">
    <property type="protein sequence ID" value="CAF3379648.1"/>
    <property type="molecule type" value="Genomic_DNA"/>
</dbReference>
<gene>
    <name evidence="3" type="ORF">GRG538_LOCUS8075</name>
    <name evidence="4" type="ORF">QYT958_LOCUS710</name>
</gene>
<feature type="compositionally biased region" description="Pro residues" evidence="2">
    <location>
        <begin position="279"/>
        <end position="289"/>
    </location>
</feature>
<feature type="region of interest" description="Disordered" evidence="2">
    <location>
        <begin position="819"/>
        <end position="842"/>
    </location>
</feature>